<accession>A0A151IU85</accession>
<dbReference type="PANTHER" id="PTHR21301">
    <property type="entry name" value="REVERSE TRANSCRIPTASE"/>
    <property type="match status" value="1"/>
</dbReference>
<gene>
    <name evidence="1" type="ORF">ALC57_16846</name>
</gene>
<dbReference type="PANTHER" id="PTHR21301:SF10">
    <property type="entry name" value="REVERSE TRANSCRIPTASE DOMAIN-CONTAINING PROTEIN"/>
    <property type="match status" value="1"/>
</dbReference>
<name>A0A151IU85_9HYME</name>
<dbReference type="EMBL" id="KQ980965">
    <property type="protein sequence ID" value="KYN10994.1"/>
    <property type="molecule type" value="Genomic_DNA"/>
</dbReference>
<organism evidence="1 2">
    <name type="scientific">Trachymyrmex cornetzi</name>
    <dbReference type="NCBI Taxonomy" id="471704"/>
    <lineage>
        <taxon>Eukaryota</taxon>
        <taxon>Metazoa</taxon>
        <taxon>Ecdysozoa</taxon>
        <taxon>Arthropoda</taxon>
        <taxon>Hexapoda</taxon>
        <taxon>Insecta</taxon>
        <taxon>Pterygota</taxon>
        <taxon>Neoptera</taxon>
        <taxon>Endopterygota</taxon>
        <taxon>Hymenoptera</taxon>
        <taxon>Apocrita</taxon>
        <taxon>Aculeata</taxon>
        <taxon>Formicoidea</taxon>
        <taxon>Formicidae</taxon>
        <taxon>Myrmicinae</taxon>
        <taxon>Trachymyrmex</taxon>
    </lineage>
</organism>
<dbReference type="STRING" id="471704.A0A151IU85"/>
<evidence type="ECO:0000313" key="1">
    <source>
        <dbReference type="EMBL" id="KYN10994.1"/>
    </source>
</evidence>
<proteinExistence type="predicted"/>
<reference evidence="1 2" key="1">
    <citation type="submission" date="2015-09" db="EMBL/GenBank/DDBJ databases">
        <title>Trachymyrmex cornetzi WGS genome.</title>
        <authorList>
            <person name="Nygaard S."/>
            <person name="Hu H."/>
            <person name="Boomsma J."/>
            <person name="Zhang G."/>
        </authorList>
    </citation>
    <scope>NUCLEOTIDE SEQUENCE [LARGE SCALE GENOMIC DNA]</scope>
    <source>
        <strain evidence="1">Tcor2-1</strain>
        <tissue evidence="1">Whole body</tissue>
    </source>
</reference>
<protein>
    <recommendedName>
        <fullName evidence="3">Reverse transcriptase domain-containing protein</fullName>
    </recommendedName>
</protein>
<keyword evidence="2" id="KW-1185">Reference proteome</keyword>
<evidence type="ECO:0008006" key="3">
    <source>
        <dbReference type="Google" id="ProtNLM"/>
    </source>
</evidence>
<dbReference type="AlphaFoldDB" id="A0A151IU85"/>
<sequence>MIATKTFIDSHPELLFTRADKGNSTVIMNVSDYKEKMNELLSDINTYIKINKDPTTMMTNQTHKLLSRWKKFNYIDQSVYRMLNVTDGNVPRTYGLPKVHKEGNPLRIIISCINSPLYSLASFIKNIIDKSLKKEFSHIKNSFDFVNKINGSSINEEYETFRYCIDVYKYSGRISDKKH</sequence>
<evidence type="ECO:0000313" key="2">
    <source>
        <dbReference type="Proteomes" id="UP000078492"/>
    </source>
</evidence>
<dbReference type="Proteomes" id="UP000078492">
    <property type="component" value="Unassembled WGS sequence"/>
</dbReference>